<dbReference type="KEGG" id="ehx:EMIHUDRAFT_223312"/>
<protein>
    <submittedName>
        <fullName evidence="2">Uncharacterized protein</fullName>
    </submittedName>
</protein>
<keyword evidence="3" id="KW-1185">Reference proteome</keyword>
<dbReference type="HOGENOM" id="CLU_600550_0_0_1"/>
<feature type="signal peptide" evidence="1">
    <location>
        <begin position="1"/>
        <end position="20"/>
    </location>
</feature>
<dbReference type="PANTHER" id="PTHR11183">
    <property type="entry name" value="GLYCOGENIN SUBFAMILY MEMBER"/>
    <property type="match status" value="1"/>
</dbReference>
<dbReference type="GeneID" id="17285053"/>
<dbReference type="EnsemblProtists" id="EOD39784">
    <property type="protein sequence ID" value="EOD39784"/>
    <property type="gene ID" value="EMIHUDRAFT_223312"/>
</dbReference>
<dbReference type="RefSeq" id="XP_005792213.1">
    <property type="nucleotide sequence ID" value="XM_005792156.1"/>
</dbReference>
<feature type="chain" id="PRO_5044288182" evidence="1">
    <location>
        <begin position="21"/>
        <end position="456"/>
    </location>
</feature>
<organism evidence="2 3">
    <name type="scientific">Emiliania huxleyi (strain CCMP1516)</name>
    <dbReference type="NCBI Taxonomy" id="280463"/>
    <lineage>
        <taxon>Eukaryota</taxon>
        <taxon>Haptista</taxon>
        <taxon>Haptophyta</taxon>
        <taxon>Prymnesiophyceae</taxon>
        <taxon>Isochrysidales</taxon>
        <taxon>Noelaerhabdaceae</taxon>
        <taxon>Emiliania</taxon>
    </lineage>
</organism>
<sequence>MQLARLAAVLLSALFMLCSADKHKPASDEKPHVPHRKPQTYGFWRQNTGSVQYRATQTRDVDYDPGDDVIPLLTALRAAHERRREPPIIDRRDEVLGAHDRQARYNGSVAAQLRTNHNLWDVQWHKVIPYPPARYTPFERLDKSRIAVATILHLPSGSAGKNERFASKPLETLLCVLLILKAELVSTGRLDGVDFVVLHDNVPDVWLSDLNASGVKTVRMPLPKLSLYPTEFCAANLLKAHLLSLTQYERVLYTDADMLPTGSWRDIFEYEYPEGLVGEMMGVGFWGNMFLIRPNATQHQALWPSAHHRRFSLSRGWENRGLHVWPTPGAAPLCTTFVDFFDHASALWMYRCEKFHIVSWLWSSAACDQGWLFWAFNLTGHSTFRDLRGYGADEQRCMHSADRYVHYAGINKPWLLNPNARKGNIDTKSWWVLLESLAKREGKHLIDQKCPGLSGH</sequence>
<reference evidence="2" key="2">
    <citation type="submission" date="2024-10" db="UniProtKB">
        <authorList>
            <consortium name="EnsemblProtists"/>
        </authorList>
    </citation>
    <scope>IDENTIFICATION</scope>
</reference>
<dbReference type="InterPro" id="IPR050587">
    <property type="entry name" value="GNT1/Glycosyltrans_8"/>
</dbReference>
<proteinExistence type="predicted"/>
<dbReference type="SUPFAM" id="SSF53448">
    <property type="entry name" value="Nucleotide-diphospho-sugar transferases"/>
    <property type="match status" value="1"/>
</dbReference>
<keyword evidence="1" id="KW-0732">Signal</keyword>
<evidence type="ECO:0000256" key="1">
    <source>
        <dbReference type="SAM" id="SignalP"/>
    </source>
</evidence>
<dbReference type="Proteomes" id="UP000013827">
    <property type="component" value="Unassembled WGS sequence"/>
</dbReference>
<dbReference type="InterPro" id="IPR029044">
    <property type="entry name" value="Nucleotide-diphossugar_trans"/>
</dbReference>
<name>A0A0D3KVJ9_EMIH1</name>
<dbReference type="AlphaFoldDB" id="A0A0D3KVJ9"/>
<evidence type="ECO:0000313" key="2">
    <source>
        <dbReference type="EnsemblProtists" id="EOD39784"/>
    </source>
</evidence>
<dbReference type="PaxDb" id="2903-EOD39784"/>
<reference evidence="3" key="1">
    <citation type="journal article" date="2013" name="Nature">
        <title>Pan genome of the phytoplankton Emiliania underpins its global distribution.</title>
        <authorList>
            <person name="Read B.A."/>
            <person name="Kegel J."/>
            <person name="Klute M.J."/>
            <person name="Kuo A."/>
            <person name="Lefebvre S.C."/>
            <person name="Maumus F."/>
            <person name="Mayer C."/>
            <person name="Miller J."/>
            <person name="Monier A."/>
            <person name="Salamov A."/>
            <person name="Young J."/>
            <person name="Aguilar M."/>
            <person name="Claverie J.M."/>
            <person name="Frickenhaus S."/>
            <person name="Gonzalez K."/>
            <person name="Herman E.K."/>
            <person name="Lin Y.C."/>
            <person name="Napier J."/>
            <person name="Ogata H."/>
            <person name="Sarno A.F."/>
            <person name="Shmutz J."/>
            <person name="Schroeder D."/>
            <person name="de Vargas C."/>
            <person name="Verret F."/>
            <person name="von Dassow P."/>
            <person name="Valentin K."/>
            <person name="Van de Peer Y."/>
            <person name="Wheeler G."/>
            <person name="Dacks J.B."/>
            <person name="Delwiche C.F."/>
            <person name="Dyhrman S.T."/>
            <person name="Glockner G."/>
            <person name="John U."/>
            <person name="Richards T."/>
            <person name="Worden A.Z."/>
            <person name="Zhang X."/>
            <person name="Grigoriev I.V."/>
            <person name="Allen A.E."/>
            <person name="Bidle K."/>
            <person name="Borodovsky M."/>
            <person name="Bowler C."/>
            <person name="Brownlee C."/>
            <person name="Cock J.M."/>
            <person name="Elias M."/>
            <person name="Gladyshev V.N."/>
            <person name="Groth M."/>
            <person name="Guda C."/>
            <person name="Hadaegh A."/>
            <person name="Iglesias-Rodriguez M.D."/>
            <person name="Jenkins J."/>
            <person name="Jones B.M."/>
            <person name="Lawson T."/>
            <person name="Leese F."/>
            <person name="Lindquist E."/>
            <person name="Lobanov A."/>
            <person name="Lomsadze A."/>
            <person name="Malik S.B."/>
            <person name="Marsh M.E."/>
            <person name="Mackinder L."/>
            <person name="Mock T."/>
            <person name="Mueller-Roeber B."/>
            <person name="Pagarete A."/>
            <person name="Parker M."/>
            <person name="Probert I."/>
            <person name="Quesneville H."/>
            <person name="Raines C."/>
            <person name="Rensing S.A."/>
            <person name="Riano-Pachon D.M."/>
            <person name="Richier S."/>
            <person name="Rokitta S."/>
            <person name="Shiraiwa Y."/>
            <person name="Soanes D.M."/>
            <person name="van der Giezen M."/>
            <person name="Wahlund T.M."/>
            <person name="Williams B."/>
            <person name="Wilson W."/>
            <person name="Wolfe G."/>
            <person name="Wurch L.L."/>
        </authorList>
    </citation>
    <scope>NUCLEOTIDE SEQUENCE</scope>
</reference>
<accession>A0A0D3KVJ9</accession>
<dbReference type="Gene3D" id="3.90.550.10">
    <property type="entry name" value="Spore Coat Polysaccharide Biosynthesis Protein SpsA, Chain A"/>
    <property type="match status" value="1"/>
</dbReference>
<evidence type="ECO:0000313" key="3">
    <source>
        <dbReference type="Proteomes" id="UP000013827"/>
    </source>
</evidence>